<gene>
    <name evidence="3" type="ORF">GALMADRAFT_234003</name>
</gene>
<dbReference type="EMBL" id="KL142367">
    <property type="protein sequence ID" value="KDR85254.1"/>
    <property type="molecule type" value="Genomic_DNA"/>
</dbReference>
<dbReference type="OrthoDB" id="20772at2759"/>
<dbReference type="GO" id="GO:0006950">
    <property type="term" value="P:response to stress"/>
    <property type="evidence" value="ECO:0007669"/>
    <property type="project" value="UniProtKB-ARBA"/>
</dbReference>
<feature type="domain" description="SprT-like" evidence="2">
    <location>
        <begin position="238"/>
        <end position="394"/>
    </location>
</feature>
<dbReference type="SMART" id="SM00731">
    <property type="entry name" value="SprT"/>
    <property type="match status" value="1"/>
</dbReference>
<feature type="region of interest" description="Disordered" evidence="1">
    <location>
        <begin position="60"/>
        <end position="118"/>
    </location>
</feature>
<feature type="compositionally biased region" description="Polar residues" evidence="1">
    <location>
        <begin position="170"/>
        <end position="202"/>
    </location>
</feature>
<dbReference type="GO" id="GO:0005634">
    <property type="term" value="C:nucleus"/>
    <property type="evidence" value="ECO:0007669"/>
    <property type="project" value="TreeGrafter"/>
</dbReference>
<protein>
    <recommendedName>
        <fullName evidence="2">SprT-like domain-containing protein</fullName>
    </recommendedName>
</protein>
<reference evidence="4" key="1">
    <citation type="journal article" date="2014" name="Proc. Natl. Acad. Sci. U.S.A.">
        <title>Extensive sampling of basidiomycete genomes demonstrates inadequacy of the white-rot/brown-rot paradigm for wood decay fungi.</title>
        <authorList>
            <person name="Riley R."/>
            <person name="Salamov A.A."/>
            <person name="Brown D.W."/>
            <person name="Nagy L.G."/>
            <person name="Floudas D."/>
            <person name="Held B.W."/>
            <person name="Levasseur A."/>
            <person name="Lombard V."/>
            <person name="Morin E."/>
            <person name="Otillar R."/>
            <person name="Lindquist E.A."/>
            <person name="Sun H."/>
            <person name="LaButti K.M."/>
            <person name="Schmutz J."/>
            <person name="Jabbour D."/>
            <person name="Luo H."/>
            <person name="Baker S.E."/>
            <person name="Pisabarro A.G."/>
            <person name="Walton J.D."/>
            <person name="Blanchette R.A."/>
            <person name="Henrissat B."/>
            <person name="Martin F."/>
            <person name="Cullen D."/>
            <person name="Hibbett D.S."/>
            <person name="Grigoriev I.V."/>
        </authorList>
    </citation>
    <scope>NUCLEOTIDE SEQUENCE [LARGE SCALE GENOMIC DNA]</scope>
    <source>
        <strain evidence="4">CBS 339.88</strain>
    </source>
</reference>
<feature type="region of interest" description="Disordered" evidence="1">
    <location>
        <begin position="1"/>
        <end position="48"/>
    </location>
</feature>
<feature type="compositionally biased region" description="Polar residues" evidence="1">
    <location>
        <begin position="425"/>
        <end position="436"/>
    </location>
</feature>
<feature type="compositionally biased region" description="Basic and acidic residues" evidence="1">
    <location>
        <begin position="32"/>
        <end position="42"/>
    </location>
</feature>
<keyword evidence="4" id="KW-1185">Reference proteome</keyword>
<feature type="region of interest" description="Disordered" evidence="1">
    <location>
        <begin position="162"/>
        <end position="224"/>
    </location>
</feature>
<dbReference type="HOGENOM" id="CLU_033926_1_0_1"/>
<dbReference type="Pfam" id="PF10263">
    <property type="entry name" value="SprT-like"/>
    <property type="match status" value="1"/>
</dbReference>
<feature type="region of interest" description="Disordered" evidence="1">
    <location>
        <begin position="408"/>
        <end position="446"/>
    </location>
</feature>
<sequence length="459" mass="51096">MNAARPKLFERLSKFKTQSEATTEVVPDSEEERQRQETKEPNYGHPAKFIGVIDISSDESGDEARVNLDLSGPSQASKKTPRKAGTRSHYSQARVIESSDEDSGPEIIELSDSSSDDVFANPQRITLKVALEPQVDSEPRFEVDESILIFDEPRNARTPLRLGANRNTKRPSSITADGAPHSSSGGESTANSGASLLTTGPSNHKILTPQPRAKKPQVTPRANSKKAMLAAELTRRHEYAQQLFYDLNTLIFKQGLPQDTKLNWNKRLLTTAGRAKFHQSREGVQTTEIELAEKILDCDERIRNTLSHEMCHLATWVIDNKIDEHHGKLFKNWASRVMKKRPDIHVSIKHDYEISHPFQWKCEKCAKVYGRFSNSIRPDECVCGACKEGTLVPLFPTKASINPNTKKLSRMAAARPQDSPCAMPDSNTPSKSNLCGSESDVEDFEMGSLTKTLASTSIQ</sequence>
<dbReference type="AlphaFoldDB" id="A0A067TZ07"/>
<dbReference type="InterPro" id="IPR006640">
    <property type="entry name" value="SprT-like_domain"/>
</dbReference>
<proteinExistence type="predicted"/>
<dbReference type="PANTHER" id="PTHR23099">
    <property type="entry name" value="TRANSCRIPTIONAL REGULATOR"/>
    <property type="match status" value="1"/>
</dbReference>
<organism evidence="3 4">
    <name type="scientific">Galerina marginata (strain CBS 339.88)</name>
    <dbReference type="NCBI Taxonomy" id="685588"/>
    <lineage>
        <taxon>Eukaryota</taxon>
        <taxon>Fungi</taxon>
        <taxon>Dikarya</taxon>
        <taxon>Basidiomycota</taxon>
        <taxon>Agaricomycotina</taxon>
        <taxon>Agaricomycetes</taxon>
        <taxon>Agaricomycetidae</taxon>
        <taxon>Agaricales</taxon>
        <taxon>Agaricineae</taxon>
        <taxon>Strophariaceae</taxon>
        <taxon>Galerina</taxon>
    </lineage>
</organism>
<dbReference type="STRING" id="685588.A0A067TZ07"/>
<evidence type="ECO:0000256" key="1">
    <source>
        <dbReference type="SAM" id="MobiDB-lite"/>
    </source>
</evidence>
<evidence type="ECO:0000313" key="4">
    <source>
        <dbReference type="Proteomes" id="UP000027222"/>
    </source>
</evidence>
<accession>A0A067TZ07</accession>
<name>A0A067TZ07_GALM3</name>
<dbReference type="PANTHER" id="PTHR23099:SF0">
    <property type="entry name" value="GERM CELL NUCLEAR ACIDIC PROTEIN"/>
    <property type="match status" value="1"/>
</dbReference>
<dbReference type="Proteomes" id="UP000027222">
    <property type="component" value="Unassembled WGS sequence"/>
</dbReference>
<evidence type="ECO:0000259" key="2">
    <source>
        <dbReference type="SMART" id="SM00731"/>
    </source>
</evidence>
<evidence type="ECO:0000313" key="3">
    <source>
        <dbReference type="EMBL" id="KDR85254.1"/>
    </source>
</evidence>